<keyword evidence="2 7" id="KW-0812">Transmembrane</keyword>
<dbReference type="RefSeq" id="XP_010431481.1">
    <property type="nucleotide sequence ID" value="XM_010433179.1"/>
</dbReference>
<dbReference type="InterPro" id="IPR055414">
    <property type="entry name" value="LRR_R13L4/SHOC2-like"/>
</dbReference>
<dbReference type="InterPro" id="IPR001611">
    <property type="entry name" value="Leu-rich_rpt"/>
</dbReference>
<evidence type="ECO:0000256" key="6">
    <source>
        <dbReference type="ARBA" id="ARBA00023136"/>
    </source>
</evidence>
<proteinExistence type="predicted"/>
<keyword evidence="3" id="KW-0732">Signal</keyword>
<dbReference type="Pfam" id="PF13855">
    <property type="entry name" value="LRR_8"/>
    <property type="match status" value="1"/>
</dbReference>
<dbReference type="InterPro" id="IPR013210">
    <property type="entry name" value="LRR_N_plant-typ"/>
</dbReference>
<name>A0ABM0TU60_CAMSA</name>
<evidence type="ECO:0000256" key="1">
    <source>
        <dbReference type="ARBA" id="ARBA00022614"/>
    </source>
</evidence>
<dbReference type="InterPro" id="IPR052941">
    <property type="entry name" value="StomDev_PlantInt_Reg"/>
</dbReference>
<evidence type="ECO:0000256" key="7">
    <source>
        <dbReference type="SAM" id="Phobius"/>
    </source>
</evidence>
<keyword evidence="1" id="KW-0433">Leucine-rich repeat</keyword>
<dbReference type="SMART" id="SM00369">
    <property type="entry name" value="LRR_TYP"/>
    <property type="match status" value="7"/>
</dbReference>
<evidence type="ECO:0000256" key="4">
    <source>
        <dbReference type="ARBA" id="ARBA00022737"/>
    </source>
</evidence>
<evidence type="ECO:0000313" key="10">
    <source>
        <dbReference type="Proteomes" id="UP000694864"/>
    </source>
</evidence>
<dbReference type="Pfam" id="PF23598">
    <property type="entry name" value="LRR_14"/>
    <property type="match status" value="1"/>
</dbReference>
<dbReference type="GeneID" id="104715805"/>
<dbReference type="Pfam" id="PF08263">
    <property type="entry name" value="LRRNT_2"/>
    <property type="match status" value="1"/>
</dbReference>
<dbReference type="Pfam" id="PF00560">
    <property type="entry name" value="LRR_1"/>
    <property type="match status" value="2"/>
</dbReference>
<reference evidence="11" key="2">
    <citation type="submission" date="2025-08" db="UniProtKB">
        <authorList>
            <consortium name="RefSeq"/>
        </authorList>
    </citation>
    <scope>IDENTIFICATION</scope>
    <source>
        <tissue evidence="11">Leaf</tissue>
    </source>
</reference>
<feature type="transmembrane region" description="Helical" evidence="7">
    <location>
        <begin position="513"/>
        <end position="538"/>
    </location>
</feature>
<keyword evidence="4" id="KW-0677">Repeat</keyword>
<keyword evidence="5 7" id="KW-1133">Transmembrane helix</keyword>
<dbReference type="InterPro" id="IPR003591">
    <property type="entry name" value="Leu-rich_rpt_typical-subtyp"/>
</dbReference>
<protein>
    <submittedName>
        <fullName evidence="11">Receptor-like protein 12</fullName>
    </submittedName>
</protein>
<accession>A0ABM0TU60</accession>
<evidence type="ECO:0000259" key="9">
    <source>
        <dbReference type="Pfam" id="PF23598"/>
    </source>
</evidence>
<dbReference type="SUPFAM" id="SSF52047">
    <property type="entry name" value="RNI-like"/>
    <property type="match status" value="1"/>
</dbReference>
<feature type="domain" description="Leucine-rich repeat-containing N-terminal plant-type" evidence="8">
    <location>
        <begin position="34"/>
        <end position="72"/>
    </location>
</feature>
<evidence type="ECO:0000256" key="5">
    <source>
        <dbReference type="ARBA" id="ARBA00022989"/>
    </source>
</evidence>
<sequence>MTRSHCYWVSSTITIYFSLLIHSLAFPSLHFCRHDQRDTLLEFRDEFPILESKPNPWNKSTDCCFWEGVKCDDKSGQVISLDLHRTLLNNSLKTNSSLFRLKSLSNLDLSGCNLQGEIPPSLGNLSRLINLELSSNTLVGEIPSSIGNLNQLRSLNLMANDLTREIPSSLGNLSGLLNLELSSNRLVGEIPSSIGNLKQLRNLSLAANNLIGEIPFSLGNLYFLLTLDLWSNHLVGEVPASIRNLSELRVMSLDHNRLSGSIPISFANLTKLSDFGIFNNNFTSLTSDMSGLHSLVKLDVSANSLVGPFPKSLFSVPSLRWVYMDRNQFTGPIEFANISSSSKLEFLLLTCNLLDGSIPKSISKFLNLLLLDVADNNISGTIPRSMAKLVSLGKLVLSNNKLEGEVPGNTFTNGIPWFLANLTKLETLDLSCNKLSGQIPQNLGKLSFLSYMNFSHNFLQGPVPRSTQFQRQKCSSFVGNARLYGLEDICGENRVPSLASQQSKELLEEEENMFNWVAAAIAYGPGLFCGLVIGYIFTSHNHEWFAEKFGRKKLRVTTSAR</sequence>
<dbReference type="PANTHER" id="PTHR48004:SF59">
    <property type="entry name" value="LEUCINE-RICH REPEAT-CONTAINING N-TERMINAL PLANT-TYPE DOMAIN-CONTAINING PROTEIN"/>
    <property type="match status" value="1"/>
</dbReference>
<evidence type="ECO:0000256" key="3">
    <source>
        <dbReference type="ARBA" id="ARBA00022729"/>
    </source>
</evidence>
<dbReference type="Proteomes" id="UP000694864">
    <property type="component" value="Chromosome 9"/>
</dbReference>
<evidence type="ECO:0000259" key="8">
    <source>
        <dbReference type="Pfam" id="PF08263"/>
    </source>
</evidence>
<dbReference type="PROSITE" id="PS51450">
    <property type="entry name" value="LRR"/>
    <property type="match status" value="1"/>
</dbReference>
<feature type="domain" description="Disease resistance R13L4/SHOC-2-like LRR" evidence="9">
    <location>
        <begin position="93"/>
        <end position="206"/>
    </location>
</feature>
<dbReference type="PANTHER" id="PTHR48004">
    <property type="entry name" value="OS01G0149700 PROTEIN"/>
    <property type="match status" value="1"/>
</dbReference>
<reference evidence="10" key="1">
    <citation type="journal article" date="2014" name="Nat. Commun.">
        <title>The emerging biofuel crop Camelina sativa retains a highly undifferentiated hexaploid genome structure.</title>
        <authorList>
            <person name="Kagale S."/>
            <person name="Koh C."/>
            <person name="Nixon J."/>
            <person name="Bollina V."/>
            <person name="Clarke W.E."/>
            <person name="Tuteja R."/>
            <person name="Spillane C."/>
            <person name="Robinson S.J."/>
            <person name="Links M.G."/>
            <person name="Clarke C."/>
            <person name="Higgins E.E."/>
            <person name="Huebert T."/>
            <person name="Sharpe A.G."/>
            <person name="Parkin I.A."/>
        </authorList>
    </citation>
    <scope>NUCLEOTIDE SEQUENCE [LARGE SCALE GENOMIC DNA]</scope>
    <source>
        <strain evidence="10">cv. DH55</strain>
    </source>
</reference>
<gene>
    <name evidence="11" type="primary">LOC104715805</name>
</gene>
<dbReference type="InterPro" id="IPR032675">
    <property type="entry name" value="LRR_dom_sf"/>
</dbReference>
<evidence type="ECO:0000256" key="2">
    <source>
        <dbReference type="ARBA" id="ARBA00022692"/>
    </source>
</evidence>
<feature type="transmembrane region" description="Helical" evidence="7">
    <location>
        <begin position="7"/>
        <end position="26"/>
    </location>
</feature>
<keyword evidence="6 7" id="KW-0472">Membrane</keyword>
<organism evidence="10 11">
    <name type="scientific">Camelina sativa</name>
    <name type="common">False flax</name>
    <name type="synonym">Myagrum sativum</name>
    <dbReference type="NCBI Taxonomy" id="90675"/>
    <lineage>
        <taxon>Eukaryota</taxon>
        <taxon>Viridiplantae</taxon>
        <taxon>Streptophyta</taxon>
        <taxon>Embryophyta</taxon>
        <taxon>Tracheophyta</taxon>
        <taxon>Spermatophyta</taxon>
        <taxon>Magnoliopsida</taxon>
        <taxon>eudicotyledons</taxon>
        <taxon>Gunneridae</taxon>
        <taxon>Pentapetalae</taxon>
        <taxon>rosids</taxon>
        <taxon>malvids</taxon>
        <taxon>Brassicales</taxon>
        <taxon>Brassicaceae</taxon>
        <taxon>Camelineae</taxon>
        <taxon>Camelina</taxon>
    </lineage>
</organism>
<evidence type="ECO:0000313" key="11">
    <source>
        <dbReference type="RefSeq" id="XP_010431481.1"/>
    </source>
</evidence>
<keyword evidence="10" id="KW-1185">Reference proteome</keyword>
<dbReference type="Gene3D" id="3.80.10.10">
    <property type="entry name" value="Ribonuclease Inhibitor"/>
    <property type="match status" value="4"/>
</dbReference>